<keyword evidence="4" id="KW-1185">Reference proteome</keyword>
<dbReference type="Gene3D" id="3.30.530.20">
    <property type="match status" value="1"/>
</dbReference>
<dbReference type="AlphaFoldDB" id="A0AAV7E9X4"/>
<protein>
    <recommendedName>
        <fullName evidence="2">Bet v I/Major latex protein domain-containing protein</fullName>
    </recommendedName>
</protein>
<dbReference type="GO" id="GO:0010427">
    <property type="term" value="F:abscisic acid binding"/>
    <property type="evidence" value="ECO:0007669"/>
    <property type="project" value="InterPro"/>
</dbReference>
<evidence type="ECO:0000259" key="2">
    <source>
        <dbReference type="Pfam" id="PF00407"/>
    </source>
</evidence>
<dbReference type="SUPFAM" id="SSF55961">
    <property type="entry name" value="Bet v1-like"/>
    <property type="match status" value="1"/>
</dbReference>
<dbReference type="InterPro" id="IPR050279">
    <property type="entry name" value="Plant_def-hormone_signal"/>
</dbReference>
<evidence type="ECO:0000313" key="4">
    <source>
        <dbReference type="Proteomes" id="UP000825729"/>
    </source>
</evidence>
<sequence length="160" mass="17302">MVAGTYVHESISPVPVSRLWKASADGDKITPKILPELISSIVILEGNGGVGTVKQLNFTQAMKEFSYVKERVDAIDGEKHVYKSTVVGGGLMGIKFKAYAFQVKMEATSEGGTKTTLTLEYDTVGDTQMSQEELGDIAKKMMSIPKAIETHLLANPDAYA</sequence>
<comment type="similarity">
    <text evidence="1">Belongs to the BetVI family.</text>
</comment>
<dbReference type="InterPro" id="IPR024949">
    <property type="entry name" value="Bet_v_I_allergen"/>
</dbReference>
<dbReference type="InterPro" id="IPR023393">
    <property type="entry name" value="START-like_dom_sf"/>
</dbReference>
<organism evidence="3 4">
    <name type="scientific">Aristolochia fimbriata</name>
    <name type="common">White veined hardy Dutchman's pipe vine</name>
    <dbReference type="NCBI Taxonomy" id="158543"/>
    <lineage>
        <taxon>Eukaryota</taxon>
        <taxon>Viridiplantae</taxon>
        <taxon>Streptophyta</taxon>
        <taxon>Embryophyta</taxon>
        <taxon>Tracheophyta</taxon>
        <taxon>Spermatophyta</taxon>
        <taxon>Magnoliopsida</taxon>
        <taxon>Magnoliidae</taxon>
        <taxon>Piperales</taxon>
        <taxon>Aristolochiaceae</taxon>
        <taxon>Aristolochia</taxon>
    </lineage>
</organism>
<dbReference type="GO" id="GO:0005737">
    <property type="term" value="C:cytoplasm"/>
    <property type="evidence" value="ECO:0007669"/>
    <property type="project" value="TreeGrafter"/>
</dbReference>
<dbReference type="PRINTS" id="PR00634">
    <property type="entry name" value="BETALLERGEN"/>
</dbReference>
<dbReference type="EMBL" id="JAINDJ010000006">
    <property type="protein sequence ID" value="KAG9444033.1"/>
    <property type="molecule type" value="Genomic_DNA"/>
</dbReference>
<evidence type="ECO:0000313" key="3">
    <source>
        <dbReference type="EMBL" id="KAG9444033.1"/>
    </source>
</evidence>
<dbReference type="GO" id="GO:0038023">
    <property type="term" value="F:signaling receptor activity"/>
    <property type="evidence" value="ECO:0007669"/>
    <property type="project" value="InterPro"/>
</dbReference>
<dbReference type="CDD" id="cd07816">
    <property type="entry name" value="Bet_v1-like"/>
    <property type="match status" value="1"/>
</dbReference>
<name>A0AAV7E9X4_ARIFI</name>
<proteinExistence type="inferred from homology"/>
<gene>
    <name evidence="3" type="ORF">H6P81_015373</name>
</gene>
<feature type="domain" description="Bet v I/Major latex protein" evidence="2">
    <location>
        <begin position="1"/>
        <end position="155"/>
    </location>
</feature>
<dbReference type="InterPro" id="IPR000916">
    <property type="entry name" value="Bet_v_I/MLP"/>
</dbReference>
<dbReference type="GO" id="GO:0006952">
    <property type="term" value="P:defense response"/>
    <property type="evidence" value="ECO:0007669"/>
    <property type="project" value="InterPro"/>
</dbReference>
<dbReference type="PANTHER" id="PTHR31213:SF201">
    <property type="entry name" value="OS03G0300400 PROTEIN"/>
    <property type="match status" value="1"/>
</dbReference>
<dbReference type="GO" id="GO:0005634">
    <property type="term" value="C:nucleus"/>
    <property type="evidence" value="ECO:0007669"/>
    <property type="project" value="TreeGrafter"/>
</dbReference>
<dbReference type="GO" id="GO:0009738">
    <property type="term" value="P:abscisic acid-activated signaling pathway"/>
    <property type="evidence" value="ECO:0007669"/>
    <property type="project" value="InterPro"/>
</dbReference>
<comment type="caution">
    <text evidence="3">The sequence shown here is derived from an EMBL/GenBank/DDBJ whole genome shotgun (WGS) entry which is preliminary data.</text>
</comment>
<dbReference type="GO" id="GO:0004864">
    <property type="term" value="F:protein phosphatase inhibitor activity"/>
    <property type="evidence" value="ECO:0007669"/>
    <property type="project" value="InterPro"/>
</dbReference>
<dbReference type="Proteomes" id="UP000825729">
    <property type="component" value="Unassembled WGS sequence"/>
</dbReference>
<dbReference type="PANTHER" id="PTHR31213">
    <property type="entry name" value="OS08G0374000 PROTEIN-RELATED"/>
    <property type="match status" value="1"/>
</dbReference>
<dbReference type="FunFam" id="3.30.530.20:FF:000007">
    <property type="entry name" value="Major pollen allergen Bet v 1-A"/>
    <property type="match status" value="1"/>
</dbReference>
<reference evidence="3 4" key="1">
    <citation type="submission" date="2021-07" db="EMBL/GenBank/DDBJ databases">
        <title>The Aristolochia fimbriata genome: insights into angiosperm evolution, floral development and chemical biosynthesis.</title>
        <authorList>
            <person name="Jiao Y."/>
        </authorList>
    </citation>
    <scope>NUCLEOTIDE SEQUENCE [LARGE SCALE GENOMIC DNA]</scope>
    <source>
        <strain evidence="3">IBCAS-2021</strain>
        <tissue evidence="3">Leaf</tissue>
    </source>
</reference>
<dbReference type="Pfam" id="PF00407">
    <property type="entry name" value="Bet_v_1"/>
    <property type="match status" value="1"/>
</dbReference>
<accession>A0AAV7E9X4</accession>
<evidence type="ECO:0000256" key="1">
    <source>
        <dbReference type="ARBA" id="ARBA00009744"/>
    </source>
</evidence>